<sequence length="187" mass="21818">MLNPIESPREELVGNDLEVLPKELKITNQHVVQDNLNEVTQCDEAYDKFADQNLKVLQPHDEPIQEEDILHVMDVVNDEVLASQIKHEGIVINVLTRDMIFVQHVDFIISKEKVCVMLELKKLLAKDQAYFIHSQKSSSSFTIIWCEHVIRGAIANMKNLKIRGRIFMKKRGYDSRKNHQKRWDNET</sequence>
<evidence type="ECO:0000313" key="1">
    <source>
        <dbReference type="EMBL" id="KAK9111915.1"/>
    </source>
</evidence>
<comment type="caution">
    <text evidence="1">The sequence shown here is derived from an EMBL/GenBank/DDBJ whole genome shotgun (WGS) entry which is preliminary data.</text>
</comment>
<gene>
    <name evidence="1" type="ORF">Scep_019434</name>
</gene>
<dbReference type="EMBL" id="JBBNAG010000008">
    <property type="protein sequence ID" value="KAK9111915.1"/>
    <property type="molecule type" value="Genomic_DNA"/>
</dbReference>
<accession>A0AAP0IB63</accession>
<name>A0AAP0IB63_9MAGN</name>
<dbReference type="AlphaFoldDB" id="A0AAP0IB63"/>
<keyword evidence="2" id="KW-1185">Reference proteome</keyword>
<evidence type="ECO:0000313" key="2">
    <source>
        <dbReference type="Proteomes" id="UP001419268"/>
    </source>
</evidence>
<proteinExistence type="predicted"/>
<protein>
    <submittedName>
        <fullName evidence="1">Uncharacterized protein</fullName>
    </submittedName>
</protein>
<dbReference type="Proteomes" id="UP001419268">
    <property type="component" value="Unassembled WGS sequence"/>
</dbReference>
<reference evidence="1 2" key="1">
    <citation type="submission" date="2024-01" db="EMBL/GenBank/DDBJ databases">
        <title>Genome assemblies of Stephania.</title>
        <authorList>
            <person name="Yang L."/>
        </authorList>
    </citation>
    <scope>NUCLEOTIDE SEQUENCE [LARGE SCALE GENOMIC DNA]</scope>
    <source>
        <strain evidence="1">JXDWG</strain>
        <tissue evidence="1">Leaf</tissue>
    </source>
</reference>
<organism evidence="1 2">
    <name type="scientific">Stephania cephalantha</name>
    <dbReference type="NCBI Taxonomy" id="152367"/>
    <lineage>
        <taxon>Eukaryota</taxon>
        <taxon>Viridiplantae</taxon>
        <taxon>Streptophyta</taxon>
        <taxon>Embryophyta</taxon>
        <taxon>Tracheophyta</taxon>
        <taxon>Spermatophyta</taxon>
        <taxon>Magnoliopsida</taxon>
        <taxon>Ranunculales</taxon>
        <taxon>Menispermaceae</taxon>
        <taxon>Menispermoideae</taxon>
        <taxon>Cissampelideae</taxon>
        <taxon>Stephania</taxon>
    </lineage>
</organism>